<evidence type="ECO:0000313" key="4">
    <source>
        <dbReference type="EMBL" id="MPN46012.1"/>
    </source>
</evidence>
<dbReference type="EC" id="2.7.13.3" evidence="4"/>
<dbReference type="SUPFAM" id="SSF55874">
    <property type="entry name" value="ATPase domain of HSP90 chaperone/DNA topoisomerase II/histidine kinase"/>
    <property type="match status" value="1"/>
</dbReference>
<comment type="caution">
    <text evidence="4">The sequence shown here is derived from an EMBL/GenBank/DDBJ whole genome shotgun (WGS) entry which is preliminary data.</text>
</comment>
<dbReference type="PANTHER" id="PTHR24421:SF58">
    <property type="entry name" value="SIGNAL TRANSDUCTION HISTIDINE-PROTEIN KINASE_PHOSPHATASE UHPB"/>
    <property type="match status" value="1"/>
</dbReference>
<dbReference type="InterPro" id="IPR036890">
    <property type="entry name" value="HATPase_C_sf"/>
</dbReference>
<dbReference type="EMBL" id="VSSQ01106310">
    <property type="protein sequence ID" value="MPN46012.1"/>
    <property type="molecule type" value="Genomic_DNA"/>
</dbReference>
<feature type="domain" description="Histidine kinase/HSP90-like ATPase" evidence="3">
    <location>
        <begin position="13"/>
        <end position="113"/>
    </location>
</feature>
<dbReference type="InterPro" id="IPR004358">
    <property type="entry name" value="Sig_transdc_His_kin-like_C"/>
</dbReference>
<dbReference type="PRINTS" id="PR00344">
    <property type="entry name" value="BCTRLSENSOR"/>
</dbReference>
<dbReference type="InterPro" id="IPR050482">
    <property type="entry name" value="Sensor_HK_TwoCompSys"/>
</dbReference>
<dbReference type="AlphaFoldDB" id="A0A645I5G6"/>
<protein>
    <submittedName>
        <fullName evidence="4">Sensor histidine kinase LiaS</fullName>
        <ecNumber evidence="4">2.7.13.3</ecNumber>
    </submittedName>
</protein>
<name>A0A645I5G6_9ZZZZ</name>
<dbReference type="InterPro" id="IPR003594">
    <property type="entry name" value="HATPase_dom"/>
</dbReference>
<evidence type="ECO:0000256" key="2">
    <source>
        <dbReference type="ARBA" id="ARBA00022777"/>
    </source>
</evidence>
<dbReference type="PANTHER" id="PTHR24421">
    <property type="entry name" value="NITRATE/NITRITE SENSOR PROTEIN NARX-RELATED"/>
    <property type="match status" value="1"/>
</dbReference>
<dbReference type="Gene3D" id="3.30.565.10">
    <property type="entry name" value="Histidine kinase-like ATPase, C-terminal domain"/>
    <property type="match status" value="1"/>
</dbReference>
<dbReference type="GO" id="GO:0004673">
    <property type="term" value="F:protein histidine kinase activity"/>
    <property type="evidence" value="ECO:0007669"/>
    <property type="project" value="UniProtKB-EC"/>
</dbReference>
<keyword evidence="2 4" id="KW-0418">Kinase</keyword>
<evidence type="ECO:0000259" key="3">
    <source>
        <dbReference type="SMART" id="SM00387"/>
    </source>
</evidence>
<gene>
    <name evidence="4" type="primary">liaS_11</name>
    <name evidence="4" type="ORF">SDC9_193591</name>
</gene>
<dbReference type="Pfam" id="PF02518">
    <property type="entry name" value="HATPase_c"/>
    <property type="match status" value="1"/>
</dbReference>
<proteinExistence type="predicted"/>
<sequence>MPDSPPPVHLSANVRHNLFLAVMEAANNAAKHSAATRVSIQVGLRPEELEILVTDNGAGFAPGVPSGGIGGNGKRRGNGLANMENRMHAIGGKCEIASNAGAGTRIRFIVPLT</sequence>
<reference evidence="4" key="1">
    <citation type="submission" date="2019-08" db="EMBL/GenBank/DDBJ databases">
        <authorList>
            <person name="Kucharzyk K."/>
            <person name="Murdoch R.W."/>
            <person name="Higgins S."/>
            <person name="Loffler F."/>
        </authorList>
    </citation>
    <scope>NUCLEOTIDE SEQUENCE</scope>
</reference>
<accession>A0A645I5G6</accession>
<keyword evidence="1 4" id="KW-0808">Transferase</keyword>
<organism evidence="4">
    <name type="scientific">bioreactor metagenome</name>
    <dbReference type="NCBI Taxonomy" id="1076179"/>
    <lineage>
        <taxon>unclassified sequences</taxon>
        <taxon>metagenomes</taxon>
        <taxon>ecological metagenomes</taxon>
    </lineage>
</organism>
<dbReference type="GO" id="GO:0000160">
    <property type="term" value="P:phosphorelay signal transduction system"/>
    <property type="evidence" value="ECO:0007669"/>
    <property type="project" value="UniProtKB-KW"/>
</dbReference>
<dbReference type="CDD" id="cd16917">
    <property type="entry name" value="HATPase_UhpB-NarQ-NarX-like"/>
    <property type="match status" value="1"/>
</dbReference>
<dbReference type="SMART" id="SM00387">
    <property type="entry name" value="HATPase_c"/>
    <property type="match status" value="1"/>
</dbReference>
<evidence type="ECO:0000256" key="1">
    <source>
        <dbReference type="ARBA" id="ARBA00022679"/>
    </source>
</evidence>